<dbReference type="KEGG" id="fri:FraEuI1c_3747"/>
<feature type="transmembrane region" description="Helical" evidence="2">
    <location>
        <begin position="205"/>
        <end position="227"/>
    </location>
</feature>
<dbReference type="InParanoid" id="E3J2U3"/>
<keyword evidence="4" id="KW-1185">Reference proteome</keyword>
<name>E3J2U3_PSEI1</name>
<evidence type="ECO:0000313" key="4">
    <source>
        <dbReference type="Proteomes" id="UP000002484"/>
    </source>
</evidence>
<feature type="transmembrane region" description="Helical" evidence="2">
    <location>
        <begin position="239"/>
        <end position="260"/>
    </location>
</feature>
<feature type="transmembrane region" description="Helical" evidence="2">
    <location>
        <begin position="75"/>
        <end position="95"/>
    </location>
</feature>
<evidence type="ECO:0000313" key="3">
    <source>
        <dbReference type="EMBL" id="ADP81754.1"/>
    </source>
</evidence>
<dbReference type="Proteomes" id="UP000002484">
    <property type="component" value="Chromosome"/>
</dbReference>
<gene>
    <name evidence="3" type="ordered locus">FraEuI1c_3747</name>
</gene>
<proteinExistence type="predicted"/>
<feature type="region of interest" description="Disordered" evidence="1">
    <location>
        <begin position="380"/>
        <end position="438"/>
    </location>
</feature>
<keyword evidence="2" id="KW-1133">Transmembrane helix</keyword>
<dbReference type="OrthoDB" id="2151407at2"/>
<organism evidence="3 4">
    <name type="scientific">Pseudofrankia inefficax (strain DSM 45817 / CECT 9037 / DDB 130130 / EuI1c)</name>
    <name type="common">Frankia inefficax</name>
    <dbReference type="NCBI Taxonomy" id="298654"/>
    <lineage>
        <taxon>Bacteria</taxon>
        <taxon>Bacillati</taxon>
        <taxon>Actinomycetota</taxon>
        <taxon>Actinomycetes</taxon>
        <taxon>Frankiales</taxon>
        <taxon>Frankiaceae</taxon>
        <taxon>Pseudofrankia</taxon>
    </lineage>
</organism>
<accession>E3J2U3</accession>
<feature type="compositionally biased region" description="Low complexity" evidence="1">
    <location>
        <begin position="415"/>
        <end position="427"/>
    </location>
</feature>
<keyword evidence="2" id="KW-0472">Membrane</keyword>
<sequence length="438" mass="43779">MLTSERRVSDGGEDGDAVTSGSGGARHRAVGRGTGPRIRITGPRSAPTAARSADSGETDEISAGDRRPAGETRRLLVVVVGVALLVGVLTCLYGWTVTSLRPYGLPVLAAGPSGPARALAEQLTTTEPGTLRVRVVADGDAADRALRAREAYAAFVIGPSGLSLHVASAASPAVSEAMQRGIAQVMPTADIPVVDVVPNAPADHVGGGLSAGYLPLVLVVAVGGVLLSRTTARRGARLAGLAGLALTAGAAGAAALRYVLVVLPGSYWAAMGVLTLLGVAVAGTVLGLGARAGTVGLTGGFVFFVVAAALSAWSSAPELMPRPWGALGQLAPPGAGVTLLRSAAYFRGSGGGDAAAVLTVWAALGVALIMVGDTRGWHGRPWPRGRRGEVPVSEAPTSSAGFPGIPLPVEPTFPAAPGVAPGSAAGAQDRFLPDGRRV</sequence>
<evidence type="ECO:0008006" key="5">
    <source>
        <dbReference type="Google" id="ProtNLM"/>
    </source>
</evidence>
<dbReference type="RefSeq" id="WP_013424872.1">
    <property type="nucleotide sequence ID" value="NC_014666.1"/>
</dbReference>
<dbReference type="eggNOG" id="COG0842">
    <property type="taxonomic scope" value="Bacteria"/>
</dbReference>
<dbReference type="HOGENOM" id="CLU_045983_2_0_11"/>
<evidence type="ECO:0000256" key="2">
    <source>
        <dbReference type="SAM" id="Phobius"/>
    </source>
</evidence>
<feature type="compositionally biased region" description="Low complexity" evidence="1">
    <location>
        <begin position="35"/>
        <end position="44"/>
    </location>
</feature>
<protein>
    <recommendedName>
        <fullName evidence="5">Integral membrane protein</fullName>
    </recommendedName>
</protein>
<dbReference type="AlphaFoldDB" id="E3J2U3"/>
<feature type="region of interest" description="Disordered" evidence="1">
    <location>
        <begin position="1"/>
        <end position="67"/>
    </location>
</feature>
<feature type="transmembrane region" description="Helical" evidence="2">
    <location>
        <begin position="266"/>
        <end position="288"/>
    </location>
</feature>
<dbReference type="EMBL" id="CP002299">
    <property type="protein sequence ID" value="ADP81754.1"/>
    <property type="molecule type" value="Genomic_DNA"/>
</dbReference>
<reference evidence="3 4" key="1">
    <citation type="submission" date="2010-10" db="EMBL/GenBank/DDBJ databases">
        <title>Complete sequence of Frankia sp. EuI1c.</title>
        <authorList>
            <consortium name="US DOE Joint Genome Institute"/>
            <person name="Lucas S."/>
            <person name="Copeland A."/>
            <person name="Lapidus A."/>
            <person name="Cheng J.-F."/>
            <person name="Bruce D."/>
            <person name="Goodwin L."/>
            <person name="Pitluck S."/>
            <person name="Chertkov O."/>
            <person name="Detter J.C."/>
            <person name="Han C."/>
            <person name="Tapia R."/>
            <person name="Land M."/>
            <person name="Hauser L."/>
            <person name="Jeffries C."/>
            <person name="Kyrpides N."/>
            <person name="Ivanova N."/>
            <person name="Mikhailova N."/>
            <person name="Beauchemin N."/>
            <person name="Sen A."/>
            <person name="Sur S.A."/>
            <person name="Gtari M."/>
            <person name="Wall L."/>
            <person name="Tisa L."/>
            <person name="Woyke T."/>
        </authorList>
    </citation>
    <scope>NUCLEOTIDE SEQUENCE [LARGE SCALE GENOMIC DNA]</scope>
    <source>
        <strain evidence="4">DSM 45817 / CECT 9037 / EuI1c</strain>
    </source>
</reference>
<feature type="transmembrane region" description="Helical" evidence="2">
    <location>
        <begin position="295"/>
        <end position="314"/>
    </location>
</feature>
<evidence type="ECO:0000256" key="1">
    <source>
        <dbReference type="SAM" id="MobiDB-lite"/>
    </source>
</evidence>
<feature type="transmembrane region" description="Helical" evidence="2">
    <location>
        <begin position="354"/>
        <end position="372"/>
    </location>
</feature>
<feature type="compositionally biased region" description="Basic and acidic residues" evidence="1">
    <location>
        <begin position="1"/>
        <end position="10"/>
    </location>
</feature>
<dbReference type="STRING" id="298654.FraEuI1c_3747"/>
<keyword evidence="2" id="KW-0812">Transmembrane</keyword>